<evidence type="ECO:0008006" key="2">
    <source>
        <dbReference type="Google" id="ProtNLM"/>
    </source>
</evidence>
<evidence type="ECO:0000313" key="1">
    <source>
        <dbReference type="EMBL" id="SVB70711.1"/>
    </source>
</evidence>
<sequence>MADLITRDEYKSLKNLSQSVKEDGRIDALIDSVSPLVKSYCGNSLVDYFSTNKTETFNINWDTHMVQLTESPVNAIVSVQEREGYSSSYTTLTTGAQEYYLDTDTDSVIRTTSGSAYTNWPRGPAAVKIVYTAGWATAPKDLQLAVADLITYYLKDEYKERRSLQGASITNQGTSSAANNVDFPDHIKRVLDLYKNF</sequence>
<reference evidence="1" key="1">
    <citation type="submission" date="2018-05" db="EMBL/GenBank/DDBJ databases">
        <authorList>
            <person name="Lanie J.A."/>
            <person name="Ng W.-L."/>
            <person name="Kazmierczak K.M."/>
            <person name="Andrzejewski T.M."/>
            <person name="Davidsen T.M."/>
            <person name="Wayne K.J."/>
            <person name="Tettelin H."/>
            <person name="Glass J.I."/>
            <person name="Rusch D."/>
            <person name="Podicherti R."/>
            <person name="Tsui H.-C.T."/>
            <person name="Winkler M.E."/>
        </authorList>
    </citation>
    <scope>NUCLEOTIDE SEQUENCE</scope>
</reference>
<dbReference type="EMBL" id="UINC01053774">
    <property type="protein sequence ID" value="SVB70711.1"/>
    <property type="molecule type" value="Genomic_DNA"/>
</dbReference>
<dbReference type="InterPro" id="IPR056472">
    <property type="entry name" value="HCP"/>
</dbReference>
<accession>A0A382G934</accession>
<proteinExistence type="predicted"/>
<name>A0A382G934_9ZZZZ</name>
<dbReference type="AlphaFoldDB" id="A0A382G934"/>
<gene>
    <name evidence="1" type="ORF">METZ01_LOCUS223565</name>
</gene>
<dbReference type="Pfam" id="PF24163">
    <property type="entry name" value="HCP"/>
    <property type="match status" value="1"/>
</dbReference>
<organism evidence="1">
    <name type="scientific">marine metagenome</name>
    <dbReference type="NCBI Taxonomy" id="408172"/>
    <lineage>
        <taxon>unclassified sequences</taxon>
        <taxon>metagenomes</taxon>
        <taxon>ecological metagenomes</taxon>
    </lineage>
</organism>
<protein>
    <recommendedName>
        <fullName evidence="2">Phage gp6-like head-tail connector protein</fullName>
    </recommendedName>
</protein>